<dbReference type="InterPro" id="IPR010614">
    <property type="entry name" value="RAD3-like_helicase_DEAD"/>
</dbReference>
<keyword evidence="10" id="KW-0411">Iron-sulfur</keyword>
<sequence>MHNRKSKMDNNLNNEEQNPNFTAFPFKPYSIQIDFMNALYQSLNQGGVSMLESPTGTGKTMSVICSALQWVIDRRQRQEEEDAVGSVVGKNQASDDEPDWMRDFVVNNSSDNKKFKEGKRKNKKENFKSVLGKSDNNDYKNSNNNGNLKKKIDEVSDNEDEFLLEEYESEDEKSQGSSVACKRKASKSSFSSSSEDESHDDDDEEEEEKKLKVYFCSRTHSQLSQFIKELRKTVFADEMGVVSLGSRKNLCINQEVLALGNSTRINERCLELQKKKKNDATKVKNLKVGTGVRRTKASGCPMLRKHKLQKEFRNEVSQQGPLDIEDLANLGRTIGACPYYGSRSMVRRVDLVVLPYQSLLSKSSREALGLNLKSNIVIIDEAHNLADSLINMYDSKITLSQLENVHCCVERYFVRFRNLLGPANRRYIQTLMVLIQAFLRVLLNEKDGKLIEQASEERKTSGFTMTINDFLFELNIDNINLVKLVKYIKESNIMHKVSGYGEKLATLEKVSALNITGEHGEDGSCQSAFQALANMLLSLVNKDSDGRIIISRSSSASFRKQGQGYIKYVMLSAEKIFSEIVDEAHAVVLIGGTLQPIEETRERLFPWLPPNELHFFSCGHIVPPESIMPIAVSRGPTGRSFDFSYSSRSSADMIRELGLLLCNLVTVVPQGIVVFFPSFDYESRVYENWESSGILERITKRKRFFREPRNNMDVESVLKEYKDTIYTPSSVNSEVNQASHTGAVLLAVVGAKLSEGINLSDGMGRCIVMVGLPYASPSDIELLERIKHIDGFRNSKSLENPGFSASYDIYGGDIQDGFGILRSCSHRGKEYYENLCMKAVNQSIGRAIRHINDYAAILLVDTRYASDSSKRSFNHPTTKLPNWIKDRLVSSSKNYGEVHRLLHQFFKLKKTCSTPFQSITTMLHLRKTIHKTKSFFHKSLKNFKSFFSGGYQKLPRSLSFNLSSLCSIDNTKAYTSDQFYNEFYDLLQSDLSTMKMFGNNNNNISKSKERAMEDASCDKNFMCLAKQSSQKRSHEVEAKTKMNEGSSQSQKEDLSSQNMKKGAHVLAQKMKELDMMDAGDLEHVLDIEEALHYYSRLKSPVYLDIVDKFFMDINSEFIVPKPSVSFKSSREKLGPIQLRKR</sequence>
<comment type="subcellular location">
    <subcellularLocation>
        <location evidence="2">Nucleus</location>
    </subcellularLocation>
</comment>
<keyword evidence="12" id="KW-0539">Nucleus</keyword>
<dbReference type="PANTHER" id="PTHR11472">
    <property type="entry name" value="DNA REPAIR DEAD HELICASE RAD3/XP-D SUBFAMILY MEMBER"/>
    <property type="match status" value="1"/>
</dbReference>
<dbReference type="SUPFAM" id="SSF52540">
    <property type="entry name" value="P-loop containing nucleoside triphosphate hydrolases"/>
    <property type="match status" value="1"/>
</dbReference>
<dbReference type="InterPro" id="IPR027417">
    <property type="entry name" value="P-loop_NTPase"/>
</dbReference>
<evidence type="ECO:0000313" key="15">
    <source>
        <dbReference type="Proteomes" id="UP000087171"/>
    </source>
</evidence>
<evidence type="ECO:0000256" key="9">
    <source>
        <dbReference type="ARBA" id="ARBA00023004"/>
    </source>
</evidence>
<dbReference type="GO" id="GO:0051536">
    <property type="term" value="F:iron-sulfur cluster binding"/>
    <property type="evidence" value="ECO:0007669"/>
    <property type="project" value="UniProtKB-KW"/>
</dbReference>
<keyword evidence="8" id="KW-0067">ATP-binding</keyword>
<feature type="domain" description="Helicase ATP-binding" evidence="14">
    <location>
        <begin position="18"/>
        <end position="431"/>
    </location>
</feature>
<evidence type="ECO:0000313" key="16">
    <source>
        <dbReference type="RefSeq" id="XP_012573037.1"/>
    </source>
</evidence>
<dbReference type="SMART" id="SM00488">
    <property type="entry name" value="DEXDc2"/>
    <property type="match status" value="1"/>
</dbReference>
<keyword evidence="9" id="KW-0408">Iron</keyword>
<evidence type="ECO:0000256" key="11">
    <source>
        <dbReference type="ARBA" id="ARBA00023235"/>
    </source>
</evidence>
<dbReference type="GO" id="GO:0003677">
    <property type="term" value="F:DNA binding"/>
    <property type="evidence" value="ECO:0007669"/>
    <property type="project" value="InterPro"/>
</dbReference>
<feature type="region of interest" description="Disordered" evidence="13">
    <location>
        <begin position="166"/>
        <end position="205"/>
    </location>
</feature>
<evidence type="ECO:0000256" key="2">
    <source>
        <dbReference type="ARBA" id="ARBA00004123"/>
    </source>
</evidence>
<gene>
    <name evidence="16" type="primary">LOC101515365</name>
</gene>
<evidence type="ECO:0000256" key="1">
    <source>
        <dbReference type="ARBA" id="ARBA00001966"/>
    </source>
</evidence>
<dbReference type="PANTHER" id="PTHR11472:SF41">
    <property type="entry name" value="ATP-DEPENDENT DNA HELICASE DDX11-RELATED"/>
    <property type="match status" value="1"/>
</dbReference>
<evidence type="ECO:0000256" key="4">
    <source>
        <dbReference type="ARBA" id="ARBA00022723"/>
    </source>
</evidence>
<dbReference type="GO" id="GO:0034085">
    <property type="term" value="P:establishment of sister chromatid cohesion"/>
    <property type="evidence" value="ECO:0007669"/>
    <property type="project" value="TreeGrafter"/>
</dbReference>
<dbReference type="InterPro" id="IPR045028">
    <property type="entry name" value="DinG/Rad3-like"/>
</dbReference>
<protein>
    <submittedName>
        <fullName evidence="16">ATP-dependent DNA helicase DDX11 isoform X3</fullName>
    </submittedName>
</protein>
<dbReference type="PaxDb" id="3827-XP_004506846.1"/>
<evidence type="ECO:0000256" key="10">
    <source>
        <dbReference type="ARBA" id="ARBA00023014"/>
    </source>
</evidence>
<dbReference type="eggNOG" id="KOG1133">
    <property type="taxonomic scope" value="Eukaryota"/>
</dbReference>
<evidence type="ECO:0000256" key="3">
    <source>
        <dbReference type="ARBA" id="ARBA00008435"/>
    </source>
</evidence>
<keyword evidence="5" id="KW-0547">Nucleotide-binding</keyword>
<comment type="cofactor">
    <cofactor evidence="1">
        <name>[4Fe-4S] cluster</name>
        <dbReference type="ChEBI" id="CHEBI:49883"/>
    </cofactor>
</comment>
<keyword evidence="15" id="KW-1185">Reference proteome</keyword>
<feature type="compositionally biased region" description="Polar residues" evidence="13">
    <location>
        <begin position="1043"/>
        <end position="1058"/>
    </location>
</feature>
<accession>A0A1S3EB25</accession>
<evidence type="ECO:0000256" key="6">
    <source>
        <dbReference type="ARBA" id="ARBA00022801"/>
    </source>
</evidence>
<keyword evidence="6" id="KW-0378">Hydrolase</keyword>
<dbReference type="InterPro" id="IPR006554">
    <property type="entry name" value="Helicase-like_DEXD_c2"/>
</dbReference>
<proteinExistence type="inferred from homology"/>
<keyword evidence="4" id="KW-0479">Metal-binding</keyword>
<organism evidence="15 16">
    <name type="scientific">Cicer arietinum</name>
    <name type="common">Chickpea</name>
    <name type="synonym">Garbanzo</name>
    <dbReference type="NCBI Taxonomy" id="3827"/>
    <lineage>
        <taxon>Eukaryota</taxon>
        <taxon>Viridiplantae</taxon>
        <taxon>Streptophyta</taxon>
        <taxon>Embryophyta</taxon>
        <taxon>Tracheophyta</taxon>
        <taxon>Spermatophyta</taxon>
        <taxon>Magnoliopsida</taxon>
        <taxon>eudicotyledons</taxon>
        <taxon>Gunneridae</taxon>
        <taxon>Pentapetalae</taxon>
        <taxon>rosids</taxon>
        <taxon>fabids</taxon>
        <taxon>Fabales</taxon>
        <taxon>Fabaceae</taxon>
        <taxon>Papilionoideae</taxon>
        <taxon>50 kb inversion clade</taxon>
        <taxon>NPAAA clade</taxon>
        <taxon>Hologalegina</taxon>
        <taxon>IRL clade</taxon>
        <taxon>Cicereae</taxon>
        <taxon>Cicer</taxon>
    </lineage>
</organism>
<evidence type="ECO:0000256" key="13">
    <source>
        <dbReference type="SAM" id="MobiDB-lite"/>
    </source>
</evidence>
<dbReference type="GO" id="GO:0006139">
    <property type="term" value="P:nucleobase-containing compound metabolic process"/>
    <property type="evidence" value="ECO:0007669"/>
    <property type="project" value="InterPro"/>
</dbReference>
<dbReference type="GO" id="GO:0005634">
    <property type="term" value="C:nucleus"/>
    <property type="evidence" value="ECO:0007669"/>
    <property type="project" value="UniProtKB-SubCell"/>
</dbReference>
<reference evidence="15" key="1">
    <citation type="journal article" date="2013" name="Nat. Biotechnol.">
        <title>Draft genome sequence of chickpea (Cicer arietinum) provides a resource for trait improvement.</title>
        <authorList>
            <person name="Varshney R.K."/>
            <person name="Song C."/>
            <person name="Saxena R.K."/>
            <person name="Azam S."/>
            <person name="Yu S."/>
            <person name="Sharpe A.G."/>
            <person name="Cannon S."/>
            <person name="Baek J."/>
            <person name="Rosen B.D."/>
            <person name="Tar'an B."/>
            <person name="Millan T."/>
            <person name="Zhang X."/>
            <person name="Ramsay L.D."/>
            <person name="Iwata A."/>
            <person name="Wang Y."/>
            <person name="Nelson W."/>
            <person name="Farmer A.D."/>
            <person name="Gaur P.M."/>
            <person name="Soderlund C."/>
            <person name="Penmetsa R.V."/>
            <person name="Xu C."/>
            <person name="Bharti A.K."/>
            <person name="He W."/>
            <person name="Winter P."/>
            <person name="Zhao S."/>
            <person name="Hane J.K."/>
            <person name="Carrasquilla-Garcia N."/>
            <person name="Condie J.A."/>
            <person name="Upadhyaya H.D."/>
            <person name="Luo M.C."/>
            <person name="Thudi M."/>
            <person name="Gowda C.L."/>
            <person name="Singh N.P."/>
            <person name="Lichtenzveig J."/>
            <person name="Gali K.K."/>
            <person name="Rubio J."/>
            <person name="Nadarajan N."/>
            <person name="Dolezel J."/>
            <person name="Bansal K.C."/>
            <person name="Xu X."/>
            <person name="Edwards D."/>
            <person name="Zhang G."/>
            <person name="Kahl G."/>
            <person name="Gil J."/>
            <person name="Singh K.B."/>
            <person name="Datta S.K."/>
            <person name="Jackson S.A."/>
            <person name="Wang J."/>
            <person name="Cook D.R."/>
        </authorList>
    </citation>
    <scope>NUCLEOTIDE SEQUENCE [LARGE SCALE GENOMIC DNA]</scope>
    <source>
        <strain evidence="15">cv. CDC Frontier</strain>
    </source>
</reference>
<dbReference type="Pfam" id="PF06733">
    <property type="entry name" value="DEAD_2"/>
    <property type="match status" value="1"/>
</dbReference>
<dbReference type="NCBIfam" id="TIGR00604">
    <property type="entry name" value="rad3"/>
    <property type="match status" value="1"/>
</dbReference>
<feature type="compositionally biased region" description="Basic and acidic residues" evidence="13">
    <location>
        <begin position="1032"/>
        <end position="1042"/>
    </location>
</feature>
<comment type="similarity">
    <text evidence="3">Belongs to the DEAD box helicase family. DEAH subfamily. DDX11/CHL1 sub-subfamily.</text>
</comment>
<dbReference type="InterPro" id="IPR006555">
    <property type="entry name" value="ATP-dep_Helicase_C"/>
</dbReference>
<dbReference type="SMART" id="SM00491">
    <property type="entry name" value="HELICc2"/>
    <property type="match status" value="1"/>
</dbReference>
<dbReference type="SMART" id="SM00487">
    <property type="entry name" value="DEXDc"/>
    <property type="match status" value="1"/>
</dbReference>
<dbReference type="Gene3D" id="3.40.50.300">
    <property type="entry name" value="P-loop containing nucleotide triphosphate hydrolases"/>
    <property type="match status" value="3"/>
</dbReference>
<dbReference type="GO" id="GO:0046872">
    <property type="term" value="F:metal ion binding"/>
    <property type="evidence" value="ECO:0007669"/>
    <property type="project" value="UniProtKB-KW"/>
</dbReference>
<dbReference type="Pfam" id="PF13307">
    <property type="entry name" value="Helicase_C_2"/>
    <property type="match status" value="1"/>
</dbReference>
<dbReference type="GeneID" id="101515365"/>
<dbReference type="OrthoDB" id="267079at2759"/>
<dbReference type="GO" id="GO:0003678">
    <property type="term" value="F:DNA helicase activity"/>
    <property type="evidence" value="ECO:0007669"/>
    <property type="project" value="InterPro"/>
</dbReference>
<dbReference type="STRING" id="3827.A0A1S3EB25"/>
<feature type="region of interest" description="Disordered" evidence="13">
    <location>
        <begin position="1028"/>
        <end position="1058"/>
    </location>
</feature>
<evidence type="ECO:0000256" key="5">
    <source>
        <dbReference type="ARBA" id="ARBA00022741"/>
    </source>
</evidence>
<evidence type="ECO:0000256" key="8">
    <source>
        <dbReference type="ARBA" id="ARBA00022840"/>
    </source>
</evidence>
<dbReference type="InterPro" id="IPR014013">
    <property type="entry name" value="Helic_SF1/SF2_ATP-bd_DinG/Rad3"/>
</dbReference>
<feature type="compositionally biased region" description="Acidic residues" evidence="13">
    <location>
        <begin position="194"/>
        <end position="205"/>
    </location>
</feature>
<keyword evidence="11" id="KW-0413">Isomerase</keyword>
<dbReference type="GO" id="GO:0016818">
    <property type="term" value="F:hydrolase activity, acting on acid anhydrides, in phosphorus-containing anhydrides"/>
    <property type="evidence" value="ECO:0007669"/>
    <property type="project" value="InterPro"/>
</dbReference>
<dbReference type="RefSeq" id="XP_012573037.1">
    <property type="nucleotide sequence ID" value="XM_012717583.2"/>
</dbReference>
<dbReference type="InterPro" id="IPR013020">
    <property type="entry name" value="Rad3/Chl1-like"/>
</dbReference>
<dbReference type="PROSITE" id="PS51193">
    <property type="entry name" value="HELICASE_ATP_BIND_2"/>
    <property type="match status" value="1"/>
</dbReference>
<dbReference type="AlphaFoldDB" id="A0A1S3EB25"/>
<evidence type="ECO:0000256" key="7">
    <source>
        <dbReference type="ARBA" id="ARBA00022806"/>
    </source>
</evidence>
<dbReference type="CDD" id="cd18788">
    <property type="entry name" value="SF2_C_XPD"/>
    <property type="match status" value="1"/>
</dbReference>
<evidence type="ECO:0000256" key="12">
    <source>
        <dbReference type="ARBA" id="ARBA00023242"/>
    </source>
</evidence>
<reference evidence="16" key="2">
    <citation type="submission" date="2025-08" db="UniProtKB">
        <authorList>
            <consortium name="RefSeq"/>
        </authorList>
    </citation>
    <scope>IDENTIFICATION</scope>
    <source>
        <tissue evidence="16">Etiolated seedlings</tissue>
    </source>
</reference>
<name>A0A1S3EB25_CICAR</name>
<keyword evidence="7 16" id="KW-0347">Helicase</keyword>
<dbReference type="InterPro" id="IPR014001">
    <property type="entry name" value="Helicase_ATP-bd"/>
</dbReference>
<feature type="region of interest" description="Disordered" evidence="13">
    <location>
        <begin position="79"/>
        <end position="154"/>
    </location>
</feature>
<dbReference type="GO" id="GO:0005524">
    <property type="term" value="F:ATP binding"/>
    <property type="evidence" value="ECO:0007669"/>
    <property type="project" value="UniProtKB-KW"/>
</dbReference>
<dbReference type="Proteomes" id="UP000087171">
    <property type="component" value="Chromosome Ca6"/>
</dbReference>
<evidence type="ECO:0000259" key="14">
    <source>
        <dbReference type="PROSITE" id="PS51193"/>
    </source>
</evidence>